<protein>
    <submittedName>
        <fullName evidence="1">Uncharacterized protein</fullName>
    </submittedName>
</protein>
<comment type="caution">
    <text evidence="1">The sequence shown here is derived from an EMBL/GenBank/DDBJ whole genome shotgun (WGS) entry which is preliminary data.</text>
</comment>
<evidence type="ECO:0000313" key="2">
    <source>
        <dbReference type="Proteomes" id="UP000249304"/>
    </source>
</evidence>
<organism evidence="1 2">
    <name type="scientific">Nonomuraea aridisoli</name>
    <dbReference type="NCBI Taxonomy" id="2070368"/>
    <lineage>
        <taxon>Bacteria</taxon>
        <taxon>Bacillati</taxon>
        <taxon>Actinomycetota</taxon>
        <taxon>Actinomycetes</taxon>
        <taxon>Streptosporangiales</taxon>
        <taxon>Streptosporangiaceae</taxon>
        <taxon>Nonomuraea</taxon>
    </lineage>
</organism>
<evidence type="ECO:0000313" key="1">
    <source>
        <dbReference type="EMBL" id="PZG11705.1"/>
    </source>
</evidence>
<reference evidence="1 2" key="1">
    <citation type="submission" date="2018-01" db="EMBL/GenBank/DDBJ databases">
        <title>Draft genome sequence of Nonomuraea sp. KC333.</title>
        <authorList>
            <person name="Sahin N."/>
            <person name="Saygin H."/>
            <person name="Ay H."/>
        </authorList>
    </citation>
    <scope>NUCLEOTIDE SEQUENCE [LARGE SCALE GENOMIC DNA]</scope>
    <source>
        <strain evidence="1 2">KC333</strain>
    </source>
</reference>
<dbReference type="Proteomes" id="UP000249304">
    <property type="component" value="Unassembled WGS sequence"/>
</dbReference>
<dbReference type="AlphaFoldDB" id="A0A2W2E376"/>
<proteinExistence type="predicted"/>
<accession>A0A2W2E376</accession>
<dbReference type="EMBL" id="POUD01000206">
    <property type="protein sequence ID" value="PZG11705.1"/>
    <property type="molecule type" value="Genomic_DNA"/>
</dbReference>
<keyword evidence="2" id="KW-1185">Reference proteome</keyword>
<sequence>MTARAGRLAAEDAVTRETCAIHVLREALQQSPVTREGLRVLGAEDAAGLVTRAFHERGLATDFADVAALADRFSHRDLERLARLHDDDFSAAELLARLEFLDTVPDEAFDGAFDGVDEERIGEIRRFARGWAEDIKLRRVEDGDADYDDPDIPEVD</sequence>
<name>A0A2W2E376_9ACTN</name>
<gene>
    <name evidence="1" type="ORF">C1J01_34545</name>
</gene>